<sequence length="181" mass="21064">MKNFLFLVGTVFLLFSCNNLPPKEKELRKILNKSLNLDNFETVQQGNTLWSLDELKQNHGYLSVVYLQNSCNPCYPKFIEWQQKMDSINTPNSYTVLFVIKGNSYGEFMTNVLDIEYVEDKYYTIMDPEGKFLANNSDIPRWIIDNSILIDSENKIKMVGAPFATPEMTELFYEVCQKPLK</sequence>
<gene>
    <name evidence="1" type="ORF">DDZ16_12185</name>
</gene>
<dbReference type="Proteomes" id="UP000244956">
    <property type="component" value="Unassembled WGS sequence"/>
</dbReference>
<organism evidence="1 2">
    <name type="scientific">Marinilabilia rubra</name>
    <dbReference type="NCBI Taxonomy" id="2162893"/>
    <lineage>
        <taxon>Bacteria</taxon>
        <taxon>Pseudomonadati</taxon>
        <taxon>Bacteroidota</taxon>
        <taxon>Bacteroidia</taxon>
        <taxon>Marinilabiliales</taxon>
        <taxon>Marinilabiliaceae</taxon>
        <taxon>Marinilabilia</taxon>
    </lineage>
</organism>
<protein>
    <recommendedName>
        <fullName evidence="3">Thioredoxin domain-containing protein</fullName>
    </recommendedName>
</protein>
<proteinExistence type="predicted"/>
<comment type="caution">
    <text evidence="1">The sequence shown here is derived from an EMBL/GenBank/DDBJ whole genome shotgun (WGS) entry which is preliminary data.</text>
</comment>
<evidence type="ECO:0008006" key="3">
    <source>
        <dbReference type="Google" id="ProtNLM"/>
    </source>
</evidence>
<accession>A0A2U2B7H9</accession>
<dbReference type="OrthoDB" id="1100417at2"/>
<dbReference type="PROSITE" id="PS51257">
    <property type="entry name" value="PROKAR_LIPOPROTEIN"/>
    <property type="match status" value="1"/>
</dbReference>
<dbReference type="AlphaFoldDB" id="A0A2U2B7H9"/>
<keyword evidence="2" id="KW-1185">Reference proteome</keyword>
<evidence type="ECO:0000313" key="1">
    <source>
        <dbReference type="EMBL" id="PWD99017.1"/>
    </source>
</evidence>
<reference evidence="1 2" key="1">
    <citation type="submission" date="2018-05" db="EMBL/GenBank/DDBJ databases">
        <title>Marinilabilia rubrum sp. nov., isolated from saltern sediment.</title>
        <authorList>
            <person name="Zhang R."/>
        </authorList>
    </citation>
    <scope>NUCLEOTIDE SEQUENCE [LARGE SCALE GENOMIC DNA]</scope>
    <source>
        <strain evidence="1 2">WTE16</strain>
    </source>
</reference>
<evidence type="ECO:0000313" key="2">
    <source>
        <dbReference type="Proteomes" id="UP000244956"/>
    </source>
</evidence>
<name>A0A2U2B7H9_9BACT</name>
<dbReference type="RefSeq" id="WP_109264756.1">
    <property type="nucleotide sequence ID" value="NZ_QEWP01000009.1"/>
</dbReference>
<dbReference type="EMBL" id="QEWP01000009">
    <property type="protein sequence ID" value="PWD99017.1"/>
    <property type="molecule type" value="Genomic_DNA"/>
</dbReference>